<dbReference type="InterPro" id="IPR036156">
    <property type="entry name" value="Beta-gal/glucu_dom_sf"/>
</dbReference>
<dbReference type="EMBL" id="CP036265">
    <property type="protein sequence ID" value="QDT15234.1"/>
    <property type="molecule type" value="Genomic_DNA"/>
</dbReference>
<dbReference type="InterPro" id="IPR006102">
    <property type="entry name" value="Ig-like_GH2"/>
</dbReference>
<feature type="domain" description="Glycoside hydrolase family 2 catalytic" evidence="6">
    <location>
        <begin position="369"/>
        <end position="522"/>
    </location>
</feature>
<feature type="domain" description="Glycoside hydrolase family 2 immunoglobulin-like beta-sandwich" evidence="5">
    <location>
        <begin position="231"/>
        <end position="326"/>
    </location>
</feature>
<evidence type="ECO:0000259" key="7">
    <source>
        <dbReference type="Pfam" id="PF22666"/>
    </source>
</evidence>
<dbReference type="RefSeq" id="WP_145358050.1">
    <property type="nucleotide sequence ID" value="NZ_CP036265.1"/>
</dbReference>
<dbReference type="Gene3D" id="3.20.20.80">
    <property type="entry name" value="Glycosidases"/>
    <property type="match status" value="1"/>
</dbReference>
<dbReference type="Pfam" id="PF22666">
    <property type="entry name" value="Glyco_hydro_2_N2"/>
    <property type="match status" value="1"/>
</dbReference>
<evidence type="ECO:0000256" key="2">
    <source>
        <dbReference type="ARBA" id="ARBA00022801"/>
    </source>
</evidence>
<evidence type="ECO:0000313" key="8">
    <source>
        <dbReference type="EMBL" id="QDT15234.1"/>
    </source>
</evidence>
<dbReference type="GO" id="GO:0004565">
    <property type="term" value="F:beta-galactosidase activity"/>
    <property type="evidence" value="ECO:0007669"/>
    <property type="project" value="UniProtKB-EC"/>
</dbReference>
<protein>
    <submittedName>
        <fullName evidence="8">Beta-galactosidase</fullName>
        <ecNumber evidence="8">3.2.1.23</ecNumber>
    </submittedName>
</protein>
<gene>
    <name evidence="8" type="primary">lacZ</name>
    <name evidence="8" type="ORF">CA12_13170</name>
</gene>
<sequence length="650" mass="71478" precursor="true">MTLKLTLAVAGLAALAAPGAAPAADWSPVADSMLTRWGKTVEPESAWSEYPRPTMVRPQWQNLNGLWQYAVTPAAAGPPTEWDGEILVPFALEAPLSGVGRRLGADEALWYRTTFPAAEGDANQDGDANRQGDRTLLHFEAVDYACEVWVNGQSVGTHVGGNLPFRFDVTKALAASDKPATLTVKVRDATDAAGEYQLRGKQVNEPEGIWYTPVSGIWQTVWTERVPAAAISAVDFDTKIDGSVAATVAVDGPTGAEASTRVTVLDGGQEVAFATGSPSAPAGEVSLSIPDPKLWSPSSPHLYDVKVELLDGDRVVDAVTSYVGVREVGTERDGNGDLRLTLNGKPLFHWGPLDQGWWPDGLLTPPSDEAMRFDVDWLKSAGFNMIRKHIKVEPRRYYAHCDRVGMLVWQDQPSGGKDERTGEWPRWHRLADKYLGDPKRTVDYSSLKLDADWPDAAHEQYMRELKGMVDHLDVHPSIVCWVPFNERWGQHRTAEVGKWLKEYDPSRAVNVASGGNFAPVGDIADEHAYPHPFFDTEEPRYDDFVKVVGEFGGHGWPVKGHLWNESTRNWGYGGLPKTKEEYVSRYEESIRRLADLKAKGIAAGIYTQTTDVEGEINGLLTYDRENVKVPAERLKQIAEDAGLIGPATGR</sequence>
<dbReference type="PANTHER" id="PTHR42732:SF2">
    <property type="entry name" value="BETA-MANNOSIDASE"/>
    <property type="match status" value="1"/>
</dbReference>
<evidence type="ECO:0000313" key="9">
    <source>
        <dbReference type="Proteomes" id="UP000318741"/>
    </source>
</evidence>
<name>A0A517P790_9PLAN</name>
<proteinExistence type="inferred from homology"/>
<feature type="domain" description="Beta-mannosidase-like galactose-binding" evidence="7">
    <location>
        <begin position="106"/>
        <end position="196"/>
    </location>
</feature>
<dbReference type="Proteomes" id="UP000318741">
    <property type="component" value="Chromosome"/>
</dbReference>
<organism evidence="8 9">
    <name type="scientific">Alienimonas californiensis</name>
    <dbReference type="NCBI Taxonomy" id="2527989"/>
    <lineage>
        <taxon>Bacteria</taxon>
        <taxon>Pseudomonadati</taxon>
        <taxon>Planctomycetota</taxon>
        <taxon>Planctomycetia</taxon>
        <taxon>Planctomycetales</taxon>
        <taxon>Planctomycetaceae</taxon>
        <taxon>Alienimonas</taxon>
    </lineage>
</organism>
<dbReference type="Gene3D" id="2.60.120.260">
    <property type="entry name" value="Galactose-binding domain-like"/>
    <property type="match status" value="1"/>
</dbReference>
<dbReference type="SUPFAM" id="SSF51445">
    <property type="entry name" value="(Trans)glycosidases"/>
    <property type="match status" value="1"/>
</dbReference>
<evidence type="ECO:0000256" key="1">
    <source>
        <dbReference type="ARBA" id="ARBA00007401"/>
    </source>
</evidence>
<dbReference type="InterPro" id="IPR054593">
    <property type="entry name" value="Beta-mannosidase-like_N2"/>
</dbReference>
<dbReference type="Pfam" id="PF00703">
    <property type="entry name" value="Glyco_hydro_2"/>
    <property type="match status" value="1"/>
</dbReference>
<dbReference type="EC" id="3.2.1.23" evidence="8"/>
<comment type="similarity">
    <text evidence="1">Belongs to the glycosyl hydrolase 2 family.</text>
</comment>
<dbReference type="InterPro" id="IPR006103">
    <property type="entry name" value="Glyco_hydro_2_cat"/>
</dbReference>
<keyword evidence="4" id="KW-0732">Signal</keyword>
<reference evidence="8 9" key="1">
    <citation type="submission" date="2019-02" db="EMBL/GenBank/DDBJ databases">
        <title>Deep-cultivation of Planctomycetes and their phenomic and genomic characterization uncovers novel biology.</title>
        <authorList>
            <person name="Wiegand S."/>
            <person name="Jogler M."/>
            <person name="Boedeker C."/>
            <person name="Pinto D."/>
            <person name="Vollmers J."/>
            <person name="Rivas-Marin E."/>
            <person name="Kohn T."/>
            <person name="Peeters S.H."/>
            <person name="Heuer A."/>
            <person name="Rast P."/>
            <person name="Oberbeckmann S."/>
            <person name="Bunk B."/>
            <person name="Jeske O."/>
            <person name="Meyerdierks A."/>
            <person name="Storesund J.E."/>
            <person name="Kallscheuer N."/>
            <person name="Luecker S."/>
            <person name="Lage O.M."/>
            <person name="Pohl T."/>
            <person name="Merkel B.J."/>
            <person name="Hornburger P."/>
            <person name="Mueller R.-W."/>
            <person name="Bruemmer F."/>
            <person name="Labrenz M."/>
            <person name="Spormann A.M."/>
            <person name="Op den Camp H."/>
            <person name="Overmann J."/>
            <person name="Amann R."/>
            <person name="Jetten M.S.M."/>
            <person name="Mascher T."/>
            <person name="Medema M.H."/>
            <person name="Devos D.P."/>
            <person name="Kaster A.-K."/>
            <person name="Ovreas L."/>
            <person name="Rohde M."/>
            <person name="Galperin M.Y."/>
            <person name="Jogler C."/>
        </authorList>
    </citation>
    <scope>NUCLEOTIDE SEQUENCE [LARGE SCALE GENOMIC DNA]</scope>
    <source>
        <strain evidence="8 9">CA12</strain>
    </source>
</reference>
<keyword evidence="3 8" id="KW-0326">Glycosidase</keyword>
<dbReference type="AlphaFoldDB" id="A0A517P790"/>
<dbReference type="InterPro" id="IPR013783">
    <property type="entry name" value="Ig-like_fold"/>
</dbReference>
<keyword evidence="9" id="KW-1185">Reference proteome</keyword>
<dbReference type="OrthoDB" id="9762066at2"/>
<dbReference type="SUPFAM" id="SSF49303">
    <property type="entry name" value="beta-Galactosidase/glucuronidase domain"/>
    <property type="match status" value="1"/>
</dbReference>
<dbReference type="Pfam" id="PF02836">
    <property type="entry name" value="Glyco_hydro_2_C"/>
    <property type="match status" value="1"/>
</dbReference>
<dbReference type="Gene3D" id="2.60.40.10">
    <property type="entry name" value="Immunoglobulins"/>
    <property type="match status" value="1"/>
</dbReference>
<dbReference type="GO" id="GO:0005975">
    <property type="term" value="P:carbohydrate metabolic process"/>
    <property type="evidence" value="ECO:0007669"/>
    <property type="project" value="InterPro"/>
</dbReference>
<feature type="signal peptide" evidence="4">
    <location>
        <begin position="1"/>
        <end position="23"/>
    </location>
</feature>
<evidence type="ECO:0000256" key="3">
    <source>
        <dbReference type="ARBA" id="ARBA00023295"/>
    </source>
</evidence>
<evidence type="ECO:0000259" key="5">
    <source>
        <dbReference type="Pfam" id="PF00703"/>
    </source>
</evidence>
<dbReference type="PANTHER" id="PTHR42732">
    <property type="entry name" value="BETA-GALACTOSIDASE"/>
    <property type="match status" value="1"/>
</dbReference>
<dbReference type="InterPro" id="IPR017853">
    <property type="entry name" value="GH"/>
</dbReference>
<dbReference type="KEGG" id="acaf:CA12_13170"/>
<accession>A0A517P790</accession>
<evidence type="ECO:0000259" key="6">
    <source>
        <dbReference type="Pfam" id="PF02836"/>
    </source>
</evidence>
<dbReference type="SUPFAM" id="SSF49785">
    <property type="entry name" value="Galactose-binding domain-like"/>
    <property type="match status" value="1"/>
</dbReference>
<evidence type="ECO:0000256" key="4">
    <source>
        <dbReference type="SAM" id="SignalP"/>
    </source>
</evidence>
<dbReference type="InterPro" id="IPR051913">
    <property type="entry name" value="GH2_Domain-Containing"/>
</dbReference>
<feature type="chain" id="PRO_5022132486" evidence="4">
    <location>
        <begin position="24"/>
        <end position="650"/>
    </location>
</feature>
<keyword evidence="2 8" id="KW-0378">Hydrolase</keyword>
<dbReference type="InterPro" id="IPR008979">
    <property type="entry name" value="Galactose-bd-like_sf"/>
</dbReference>